<dbReference type="InterPro" id="IPR037407">
    <property type="entry name" value="MLP_fam"/>
</dbReference>
<dbReference type="InterPro" id="IPR005153">
    <property type="entry name" value="MbtH-like_dom"/>
</dbReference>
<reference evidence="3" key="1">
    <citation type="journal article" date="2019" name="Int. J. Syst. Evol. Microbiol.">
        <title>The Global Catalogue of Microorganisms (GCM) 10K type strain sequencing project: providing services to taxonomists for standard genome sequencing and annotation.</title>
        <authorList>
            <consortium name="The Broad Institute Genomics Platform"/>
            <consortium name="The Broad Institute Genome Sequencing Center for Infectious Disease"/>
            <person name="Wu L."/>
            <person name="Ma J."/>
        </authorList>
    </citation>
    <scope>NUCLEOTIDE SEQUENCE [LARGE SCALE GENOMIC DNA]</scope>
    <source>
        <strain evidence="3">ZS-22-S1</strain>
    </source>
</reference>
<dbReference type="EMBL" id="JBHSIS010000009">
    <property type="protein sequence ID" value="MFC4855946.1"/>
    <property type="molecule type" value="Genomic_DNA"/>
</dbReference>
<accession>A0ABV9S8R2</accession>
<proteinExistence type="predicted"/>
<protein>
    <submittedName>
        <fullName evidence="2">MbtH family protein</fullName>
    </submittedName>
</protein>
<dbReference type="SUPFAM" id="SSF160582">
    <property type="entry name" value="MbtH-like"/>
    <property type="match status" value="1"/>
</dbReference>
<dbReference type="PANTHER" id="PTHR38444:SF1">
    <property type="entry name" value="ENTEROBACTIN BIOSYNTHESIS PROTEIN YBDZ"/>
    <property type="match status" value="1"/>
</dbReference>
<comment type="caution">
    <text evidence="2">The sequence shown here is derived from an EMBL/GenBank/DDBJ whole genome shotgun (WGS) entry which is preliminary data.</text>
</comment>
<feature type="domain" description="MbtH-like" evidence="1">
    <location>
        <begin position="3"/>
        <end position="53"/>
    </location>
</feature>
<evidence type="ECO:0000259" key="1">
    <source>
        <dbReference type="SMART" id="SM00923"/>
    </source>
</evidence>
<dbReference type="InterPro" id="IPR038020">
    <property type="entry name" value="MbtH-like_sf"/>
</dbReference>
<evidence type="ECO:0000313" key="3">
    <source>
        <dbReference type="Proteomes" id="UP001595859"/>
    </source>
</evidence>
<dbReference type="SMART" id="SM00923">
    <property type="entry name" value="MbtH"/>
    <property type="match status" value="1"/>
</dbReference>
<dbReference type="Proteomes" id="UP001595859">
    <property type="component" value="Unassembled WGS sequence"/>
</dbReference>
<dbReference type="RefSeq" id="WP_378057913.1">
    <property type="nucleotide sequence ID" value="NZ_JBHSIS010000009.1"/>
</dbReference>
<name>A0ABV9S8R2_9PSEU</name>
<dbReference type="Pfam" id="PF03621">
    <property type="entry name" value="MbtH"/>
    <property type="match status" value="1"/>
</dbReference>
<organism evidence="2 3">
    <name type="scientific">Actinophytocola glycyrrhizae</name>
    <dbReference type="NCBI Taxonomy" id="2044873"/>
    <lineage>
        <taxon>Bacteria</taxon>
        <taxon>Bacillati</taxon>
        <taxon>Actinomycetota</taxon>
        <taxon>Actinomycetes</taxon>
        <taxon>Pseudonocardiales</taxon>
        <taxon>Pseudonocardiaceae</taxon>
    </lineage>
</organism>
<gene>
    <name evidence="2" type="ORF">ACFPCV_20735</name>
</gene>
<keyword evidence="3" id="KW-1185">Reference proteome</keyword>
<evidence type="ECO:0000313" key="2">
    <source>
        <dbReference type="EMBL" id="MFC4855946.1"/>
    </source>
</evidence>
<sequence>MTNPFEQEDGVYLVLVNAERQHSLWPAHIDVPAGWDVAHGPDTRKACLDHVEANWTDLRPASLTAAQS</sequence>
<dbReference type="PANTHER" id="PTHR38444">
    <property type="entry name" value="ENTEROBACTIN BIOSYNTHESIS PROTEIN YBDZ"/>
    <property type="match status" value="1"/>
</dbReference>
<dbReference type="Gene3D" id="3.90.820.10">
    <property type="entry name" value="Structural Genomics, Unknown Function 30-nov-00 1gh9 Mol_id"/>
    <property type="match status" value="1"/>
</dbReference>